<evidence type="ECO:0000256" key="7">
    <source>
        <dbReference type="ARBA" id="ARBA00023016"/>
    </source>
</evidence>
<dbReference type="AlphaFoldDB" id="A0AA87CR99"/>
<dbReference type="Pfam" id="PF21082">
    <property type="entry name" value="MS_channel_3rd"/>
    <property type="match status" value="1"/>
</dbReference>
<dbReference type="GO" id="GO:0071470">
    <property type="term" value="P:cellular response to osmotic stress"/>
    <property type="evidence" value="ECO:0007669"/>
    <property type="project" value="InterPro"/>
</dbReference>
<dbReference type="FunFam" id="2.30.30.60:FF:000002">
    <property type="entry name" value="Mechanosensitive ion channel family protein"/>
    <property type="match status" value="1"/>
</dbReference>
<evidence type="ECO:0000256" key="6">
    <source>
        <dbReference type="ARBA" id="ARBA00022989"/>
    </source>
</evidence>
<dbReference type="Proteomes" id="UP000004506">
    <property type="component" value="Unassembled WGS sequence"/>
</dbReference>
<dbReference type="InterPro" id="IPR010920">
    <property type="entry name" value="LSM_dom_sf"/>
</dbReference>
<evidence type="ECO:0000313" key="15">
    <source>
        <dbReference type="Proteomes" id="UP000004506"/>
    </source>
</evidence>
<evidence type="ECO:0000256" key="3">
    <source>
        <dbReference type="ARBA" id="ARBA00022475"/>
    </source>
</evidence>
<reference evidence="14 15" key="3">
    <citation type="submission" date="2008-05" db="EMBL/GenBank/DDBJ databases">
        <authorList>
            <person name="Fulton L."/>
            <person name="Clifton S."/>
            <person name="Fulton B."/>
            <person name="Xu J."/>
            <person name="Minx P."/>
            <person name="Pepin K.H."/>
            <person name="Johnson M."/>
            <person name="Thiruvilangam P."/>
            <person name="Bhonagiri V."/>
            <person name="Nash W.E."/>
            <person name="Mardis E.R."/>
            <person name="Wilson R.K."/>
        </authorList>
    </citation>
    <scope>NUCLEOTIDE SEQUENCE [LARGE SCALE GENOMIC DNA]</scope>
    <source>
        <strain evidence="14 15">ATCC 25827</strain>
    </source>
</reference>
<name>A0AA87CR99_PROST</name>
<accession>A0AA87CR99</accession>
<dbReference type="InterPro" id="IPR030192">
    <property type="entry name" value="YbdG"/>
</dbReference>
<comment type="subcellular location">
    <subcellularLocation>
        <location evidence="1">Cell inner membrane</location>
        <topology evidence="1">Multi-pass membrane protein</topology>
    </subcellularLocation>
</comment>
<dbReference type="GO" id="GO:0008381">
    <property type="term" value="F:mechanosensitive monoatomic ion channel activity"/>
    <property type="evidence" value="ECO:0007669"/>
    <property type="project" value="InterPro"/>
</dbReference>
<dbReference type="InterPro" id="IPR023408">
    <property type="entry name" value="MscS_beta-dom_sf"/>
</dbReference>
<keyword evidence="7" id="KW-0346">Stress response</keyword>
<evidence type="ECO:0000256" key="1">
    <source>
        <dbReference type="ARBA" id="ARBA00004429"/>
    </source>
</evidence>
<feature type="transmembrane region" description="Helical" evidence="11">
    <location>
        <begin position="77"/>
        <end position="98"/>
    </location>
</feature>
<dbReference type="PANTHER" id="PTHR30414:SF0">
    <property type="entry name" value="MINICONDUCTANCE MECHANOSENSITIVE CHANNEL YBDG"/>
    <property type="match status" value="1"/>
</dbReference>
<feature type="transmembrane region" description="Helical" evidence="11">
    <location>
        <begin position="110"/>
        <end position="132"/>
    </location>
</feature>
<keyword evidence="5 11" id="KW-0812">Transmembrane</keyword>
<dbReference type="InterPro" id="IPR049278">
    <property type="entry name" value="MS_channel_C"/>
</dbReference>
<reference evidence="15" key="1">
    <citation type="submission" date="2008-04" db="EMBL/GenBank/DDBJ databases">
        <title>Draft genome sequence of Providencia stuartii (ATCC 25827).</title>
        <authorList>
            <person name="Sudarsanam P."/>
            <person name="Ley R."/>
            <person name="Guruge J."/>
            <person name="Turnbaugh P.J."/>
            <person name="Mahowald M."/>
            <person name="Liep D."/>
            <person name="Gordon J."/>
        </authorList>
    </citation>
    <scope>NUCLEOTIDE SEQUENCE [LARGE SCALE GENOMIC DNA]</scope>
    <source>
        <strain evidence="15">ATCC 25827</strain>
    </source>
</reference>
<evidence type="ECO:0000256" key="8">
    <source>
        <dbReference type="ARBA" id="ARBA00023136"/>
    </source>
</evidence>
<keyword evidence="8 11" id="KW-0472">Membrane</keyword>
<feature type="transmembrane region" description="Helical" evidence="11">
    <location>
        <begin position="153"/>
        <end position="170"/>
    </location>
</feature>
<feature type="transmembrane region" description="Helical" evidence="11">
    <location>
        <begin position="176"/>
        <end position="192"/>
    </location>
</feature>
<evidence type="ECO:0000256" key="2">
    <source>
        <dbReference type="ARBA" id="ARBA00008017"/>
    </source>
</evidence>
<keyword evidence="6 11" id="KW-1133">Transmembrane helix</keyword>
<feature type="domain" description="Mechanosensitive ion channel MscS C-terminal" evidence="13">
    <location>
        <begin position="345"/>
        <end position="400"/>
    </location>
</feature>
<keyword evidence="4" id="KW-0997">Cell inner membrane</keyword>
<evidence type="ECO:0000259" key="12">
    <source>
        <dbReference type="Pfam" id="PF00924"/>
    </source>
</evidence>
<sequence>MDANKEGEHMQQQLLDWVRQFNQDYAEIASLLIVLGLILVVALILHFILHKIILPRIEKSGQKKGSGWQRQLTQFNLFNRIAFIIQGVVVNIQAVLWLHSGSTAQQILSVASQAWCLLFGLLTFFSILDILLSVLQRAAKTAHLPLRGIFQSVKLIASVLIAIMIIALLIGKSPLILLSGLGAMTAVMMLVFKDPIMGLVAGIQLSANNMVNIGDWLEMPKYGADGAVTDIGLTTVKVRNWDNTVTTIPTYALISDSFKNWKGMTESGGRRIKRSIRLDTTSIHFLDQEQIDSLVKANLLEPYIGDKISEIKVFNSSIPEDRVTPLNQRRLTNIGTFRAYVEAYLKAHPKIHKNMTIMVRQLESDSNGLPIEIYAFTNTTVWVEYEGIQSDIFDHIFSILPQFELRVHQSPTGTDMRAIGQTVTGSNTQQ</sequence>
<evidence type="ECO:0000313" key="14">
    <source>
        <dbReference type="EMBL" id="EDU59834.1"/>
    </source>
</evidence>
<feature type="domain" description="Mechanosensitive ion channel MscS" evidence="12">
    <location>
        <begin position="194"/>
        <end position="262"/>
    </location>
</feature>
<dbReference type="InterPro" id="IPR006685">
    <property type="entry name" value="MscS_channel_2nd"/>
</dbReference>
<dbReference type="Pfam" id="PF00924">
    <property type="entry name" value="MS_channel_2nd"/>
    <property type="match status" value="1"/>
</dbReference>
<comment type="similarity">
    <text evidence="2">Belongs to the MscS (TC 1.A.23) family.</text>
</comment>
<keyword evidence="3" id="KW-1003">Cell membrane</keyword>
<evidence type="ECO:0000256" key="10">
    <source>
        <dbReference type="ARBA" id="ARBA00093659"/>
    </source>
</evidence>
<protein>
    <recommendedName>
        <fullName evidence="9">Mechanosensing system component YbdG</fullName>
    </recommendedName>
    <alternativeName>
        <fullName evidence="10">Mechanosensitive channel homolog YbdG</fullName>
    </alternativeName>
</protein>
<dbReference type="PANTHER" id="PTHR30414">
    <property type="entry name" value="MINICONDUCTANCE MECHANOSENSITIVE CHANNEL YBDG"/>
    <property type="match status" value="1"/>
</dbReference>
<dbReference type="GO" id="GO:0005886">
    <property type="term" value="C:plasma membrane"/>
    <property type="evidence" value="ECO:0007669"/>
    <property type="project" value="UniProtKB-SubCell"/>
</dbReference>
<evidence type="ECO:0000256" key="5">
    <source>
        <dbReference type="ARBA" id="ARBA00022692"/>
    </source>
</evidence>
<dbReference type="Gene3D" id="2.30.30.60">
    <property type="match status" value="1"/>
</dbReference>
<evidence type="ECO:0000259" key="13">
    <source>
        <dbReference type="Pfam" id="PF21082"/>
    </source>
</evidence>
<gene>
    <name evidence="14" type="ORF">PROSTU_03027</name>
</gene>
<reference evidence="15" key="2">
    <citation type="submission" date="2008-04" db="EMBL/GenBank/DDBJ databases">
        <title>Draft genome sequence of Providencia stuartii(ATCC 25827).</title>
        <authorList>
            <person name="Sudarsanam P."/>
            <person name="Ley R."/>
            <person name="Guruge J."/>
            <person name="Turnbaugh P.J."/>
            <person name="Mahowald M."/>
            <person name="Liep D."/>
            <person name="Gordon J."/>
        </authorList>
    </citation>
    <scope>NUCLEOTIDE SEQUENCE [LARGE SCALE GENOMIC DNA]</scope>
    <source>
        <strain evidence="15">ATCC 25827</strain>
    </source>
</reference>
<comment type="caution">
    <text evidence="14">The sequence shown here is derived from an EMBL/GenBank/DDBJ whole genome shotgun (WGS) entry which is preliminary data.</text>
</comment>
<evidence type="ECO:0000256" key="9">
    <source>
        <dbReference type="ARBA" id="ARBA00093630"/>
    </source>
</evidence>
<organism evidence="14 15">
    <name type="scientific">Providencia stuartii ATCC 25827</name>
    <dbReference type="NCBI Taxonomy" id="471874"/>
    <lineage>
        <taxon>Bacteria</taxon>
        <taxon>Pseudomonadati</taxon>
        <taxon>Pseudomonadota</taxon>
        <taxon>Gammaproteobacteria</taxon>
        <taxon>Enterobacterales</taxon>
        <taxon>Morganellaceae</taxon>
        <taxon>Providencia</taxon>
    </lineage>
</organism>
<dbReference type="EMBL" id="ABJD02000101">
    <property type="protein sequence ID" value="EDU59834.1"/>
    <property type="molecule type" value="Genomic_DNA"/>
</dbReference>
<evidence type="ECO:0000256" key="11">
    <source>
        <dbReference type="SAM" id="Phobius"/>
    </source>
</evidence>
<evidence type="ECO:0000256" key="4">
    <source>
        <dbReference type="ARBA" id="ARBA00022519"/>
    </source>
</evidence>
<feature type="transmembrane region" description="Helical" evidence="11">
    <location>
        <begin position="28"/>
        <end position="49"/>
    </location>
</feature>
<dbReference type="SUPFAM" id="SSF50182">
    <property type="entry name" value="Sm-like ribonucleoproteins"/>
    <property type="match status" value="1"/>
</dbReference>
<proteinExistence type="inferred from homology"/>